<feature type="transmembrane region" description="Helical" evidence="9">
    <location>
        <begin position="69"/>
        <end position="88"/>
    </location>
</feature>
<sequence>MQGIFRSLWLYRFFIWTSIKNDFRARFVRSKLGGLWVILQPLSQVMIYAFILSNLLSNRLPGIDSTYGYAVYLMAGLLAWNLFTEIVDRCLKIFINNANTLKKVNFPRITLPVIAIGSALVNNLALFLVMNVIFLLLGHWVSGYLLYYFLLAPIVAAFAAGIGLLLGVINVFVRDTEQVVPIVLQVLFWFTPIVYPANVVPEAYQGLLGLSPLYVLVEAYHNIVLYHQPPHLMPIAVIAVMSALLCGFALVLFRKAGPDMVDAL</sequence>
<dbReference type="Pfam" id="PF01061">
    <property type="entry name" value="ABC2_membrane"/>
    <property type="match status" value="1"/>
</dbReference>
<feature type="domain" description="ABC transmembrane type-2" evidence="10">
    <location>
        <begin position="32"/>
        <end position="256"/>
    </location>
</feature>
<evidence type="ECO:0000256" key="8">
    <source>
        <dbReference type="ARBA" id="ARBA00023136"/>
    </source>
</evidence>
<feature type="transmembrane region" description="Helical" evidence="9">
    <location>
        <begin position="34"/>
        <end position="57"/>
    </location>
</feature>
<gene>
    <name evidence="11" type="primary">tagG</name>
    <name evidence="11" type="ORF">DEVEQU_01126</name>
</gene>
<keyword evidence="3 9" id="KW-0813">Transport</keyword>
<keyword evidence="7" id="KW-0625">Polysaccharide transport</keyword>
<dbReference type="GO" id="GO:0005886">
    <property type="term" value="C:plasma membrane"/>
    <property type="evidence" value="ECO:0007669"/>
    <property type="project" value="UniProtKB-SubCell"/>
</dbReference>
<comment type="similarity">
    <text evidence="2 9">Belongs to the ABC-2 integral membrane protein family.</text>
</comment>
<dbReference type="EMBL" id="UZWD01000018">
    <property type="protein sequence ID" value="VDS03997.1"/>
    <property type="molecule type" value="Genomic_DNA"/>
</dbReference>
<feature type="transmembrane region" description="Helical" evidence="9">
    <location>
        <begin position="146"/>
        <end position="172"/>
    </location>
</feature>
<feature type="transmembrane region" description="Helical" evidence="9">
    <location>
        <begin position="109"/>
        <end position="140"/>
    </location>
</feature>
<feature type="transmembrane region" description="Helical" evidence="9">
    <location>
        <begin position="179"/>
        <end position="197"/>
    </location>
</feature>
<dbReference type="RefSeq" id="WP_126149591.1">
    <property type="nucleotide sequence ID" value="NZ_JBHTMH010000001.1"/>
</dbReference>
<feature type="transmembrane region" description="Helical" evidence="9">
    <location>
        <begin position="232"/>
        <end position="253"/>
    </location>
</feature>
<dbReference type="InterPro" id="IPR013525">
    <property type="entry name" value="ABC2_TM"/>
</dbReference>
<accession>A0A447I9C8</accession>
<keyword evidence="12" id="KW-1185">Reference proteome</keyword>
<evidence type="ECO:0000313" key="12">
    <source>
        <dbReference type="Proteomes" id="UP000268844"/>
    </source>
</evidence>
<dbReference type="GO" id="GO:0015774">
    <property type="term" value="P:polysaccharide transport"/>
    <property type="evidence" value="ECO:0007669"/>
    <property type="project" value="UniProtKB-KW"/>
</dbReference>
<evidence type="ECO:0000256" key="3">
    <source>
        <dbReference type="ARBA" id="ARBA00022448"/>
    </source>
</evidence>
<evidence type="ECO:0000256" key="1">
    <source>
        <dbReference type="ARBA" id="ARBA00004651"/>
    </source>
</evidence>
<keyword evidence="8 9" id="KW-0472">Membrane</keyword>
<reference evidence="11 12" key="1">
    <citation type="submission" date="2018-12" db="EMBL/GenBank/DDBJ databases">
        <authorList>
            <person name="Criscuolo A."/>
        </authorList>
    </citation>
    <scope>NUCLEOTIDE SEQUENCE [LARGE SCALE GENOMIC DNA]</scope>
    <source>
        <strain evidence="11">ACIP1116281</strain>
    </source>
</reference>
<dbReference type="PANTHER" id="PTHR30413">
    <property type="entry name" value="INNER MEMBRANE TRANSPORT PERMEASE"/>
    <property type="match status" value="1"/>
</dbReference>
<evidence type="ECO:0000256" key="5">
    <source>
        <dbReference type="ARBA" id="ARBA00022692"/>
    </source>
</evidence>
<evidence type="ECO:0000256" key="2">
    <source>
        <dbReference type="ARBA" id="ARBA00007783"/>
    </source>
</evidence>
<dbReference type="GO" id="GO:0015920">
    <property type="term" value="P:lipopolysaccharide transport"/>
    <property type="evidence" value="ECO:0007669"/>
    <property type="project" value="TreeGrafter"/>
</dbReference>
<comment type="subcellular location">
    <subcellularLocation>
        <location evidence="9">Cell inner membrane</location>
        <topology evidence="9">Multi-pass membrane protein</topology>
    </subcellularLocation>
    <subcellularLocation>
        <location evidence="1">Cell membrane</location>
        <topology evidence="1">Multi-pass membrane protein</topology>
    </subcellularLocation>
</comment>
<evidence type="ECO:0000256" key="7">
    <source>
        <dbReference type="ARBA" id="ARBA00023047"/>
    </source>
</evidence>
<dbReference type="PANTHER" id="PTHR30413:SF10">
    <property type="entry name" value="CAPSULE POLYSACCHARIDE EXPORT INNER-MEMBRANE PROTEIN CTRC"/>
    <property type="match status" value="1"/>
</dbReference>
<evidence type="ECO:0000256" key="4">
    <source>
        <dbReference type="ARBA" id="ARBA00022475"/>
    </source>
</evidence>
<keyword evidence="6 9" id="KW-1133">Transmembrane helix</keyword>
<dbReference type="OrthoDB" id="9786910at2"/>
<keyword evidence="5 9" id="KW-0812">Transmembrane</keyword>
<dbReference type="GO" id="GO:0140359">
    <property type="term" value="F:ABC-type transporter activity"/>
    <property type="evidence" value="ECO:0007669"/>
    <property type="project" value="InterPro"/>
</dbReference>
<evidence type="ECO:0000259" key="10">
    <source>
        <dbReference type="PROSITE" id="PS51012"/>
    </source>
</evidence>
<evidence type="ECO:0000256" key="6">
    <source>
        <dbReference type="ARBA" id="ARBA00022989"/>
    </source>
</evidence>
<name>A0A447I9C8_9HYPH</name>
<dbReference type="Proteomes" id="UP000268844">
    <property type="component" value="Unassembled WGS sequence"/>
</dbReference>
<keyword evidence="7" id="KW-0762">Sugar transport</keyword>
<dbReference type="InterPro" id="IPR047817">
    <property type="entry name" value="ABC2_TM_bact-type"/>
</dbReference>
<organism evidence="11 12">
    <name type="scientific">Devosia equisanguinis</name>
    <dbReference type="NCBI Taxonomy" id="2490941"/>
    <lineage>
        <taxon>Bacteria</taxon>
        <taxon>Pseudomonadati</taxon>
        <taxon>Pseudomonadota</taxon>
        <taxon>Alphaproteobacteria</taxon>
        <taxon>Hyphomicrobiales</taxon>
        <taxon>Devosiaceae</taxon>
        <taxon>Devosia</taxon>
    </lineage>
</organism>
<keyword evidence="4 9" id="KW-1003">Cell membrane</keyword>
<evidence type="ECO:0000313" key="11">
    <source>
        <dbReference type="EMBL" id="VDS03997.1"/>
    </source>
</evidence>
<dbReference type="PROSITE" id="PS51012">
    <property type="entry name" value="ABC_TM2"/>
    <property type="match status" value="1"/>
</dbReference>
<proteinExistence type="inferred from homology"/>
<evidence type="ECO:0000256" key="9">
    <source>
        <dbReference type="RuleBase" id="RU361157"/>
    </source>
</evidence>
<protein>
    <recommendedName>
        <fullName evidence="9">Transport permease protein</fullName>
    </recommendedName>
</protein>
<dbReference type="AlphaFoldDB" id="A0A447I9C8"/>